<protein>
    <submittedName>
        <fullName evidence="7">YihY/virulence factor BrkB family protein</fullName>
    </submittedName>
</protein>
<gene>
    <name evidence="7" type="ORF">G7057_00340</name>
</gene>
<reference evidence="7 8" key="1">
    <citation type="journal article" date="2017" name="Int. J. Syst. Evol. Microbiol.">
        <title>Jeotgalibaca porci sp. nov. and Jeotgalibaca arthritidis sp. nov., isolated from pigs, and emended description of the genus Jeotgalibaca.</title>
        <authorList>
            <person name="Zamora L."/>
            <person name="Perez-Sancho M."/>
            <person name="Dominguez L."/>
            <person name="Fernandez-Garayzabal J.F."/>
            <person name="Vela A.I."/>
        </authorList>
    </citation>
    <scope>NUCLEOTIDE SEQUENCE [LARGE SCALE GENOMIC DNA]</scope>
    <source>
        <strain evidence="7 8">CECT 9157</strain>
    </source>
</reference>
<accession>A0A6G7K772</accession>
<dbReference type="AlphaFoldDB" id="A0A6G7K772"/>
<proteinExistence type="predicted"/>
<dbReference type="NCBIfam" id="TIGR00765">
    <property type="entry name" value="yihY_not_rbn"/>
    <property type="match status" value="1"/>
</dbReference>
<keyword evidence="3 6" id="KW-0812">Transmembrane</keyword>
<organism evidence="7 8">
    <name type="scientific">Jeotgalibaca arthritidis</name>
    <dbReference type="NCBI Taxonomy" id="1868794"/>
    <lineage>
        <taxon>Bacteria</taxon>
        <taxon>Bacillati</taxon>
        <taxon>Bacillota</taxon>
        <taxon>Bacilli</taxon>
        <taxon>Lactobacillales</taxon>
        <taxon>Carnobacteriaceae</taxon>
        <taxon>Jeotgalibaca</taxon>
    </lineage>
</organism>
<feature type="transmembrane region" description="Helical" evidence="6">
    <location>
        <begin position="183"/>
        <end position="204"/>
    </location>
</feature>
<feature type="transmembrane region" description="Helical" evidence="6">
    <location>
        <begin position="213"/>
        <end position="236"/>
    </location>
</feature>
<sequence length="339" mass="37851">MAALSKENQKLDFGKILGIAMTQFKRAEMGRQAAELAYYILLALFPILLALGNIIPLLPIPTEQVLEYVEMGVPAEVGSVLLPILEGYLSGGSSGVVSIGVVVSIWPASKAFTVFQRVLNQVYNAKERKNFIVTRIFSFLITVSFVFLIGAVSFIFVFGREILNLVQNLLPVDLVGIITTFEYFRWLVALVVLVVIMSFIYFIVPNVRWSFKFAIPGAVLATIGFLGVSQLFTLYIRFAGGQAIGNGAIGVFIVLMIWLYLISSVFIVGGILNVIIYDYTHENKIILDEGETYLSVVYSDKAQDYLATKQILRKRLTKESLKVKTKDLPGQEDYSDWQR</sequence>
<keyword evidence="5 6" id="KW-0472">Membrane</keyword>
<dbReference type="PANTHER" id="PTHR30213:SF0">
    <property type="entry name" value="UPF0761 MEMBRANE PROTEIN YIHY"/>
    <property type="match status" value="1"/>
</dbReference>
<comment type="subcellular location">
    <subcellularLocation>
        <location evidence="1">Cell membrane</location>
        <topology evidence="1">Multi-pass membrane protein</topology>
    </subcellularLocation>
</comment>
<dbReference type="GO" id="GO:0005886">
    <property type="term" value="C:plasma membrane"/>
    <property type="evidence" value="ECO:0007669"/>
    <property type="project" value="UniProtKB-SubCell"/>
</dbReference>
<dbReference type="PANTHER" id="PTHR30213">
    <property type="entry name" value="INNER MEMBRANE PROTEIN YHJD"/>
    <property type="match status" value="1"/>
</dbReference>
<evidence type="ECO:0000256" key="2">
    <source>
        <dbReference type="ARBA" id="ARBA00022475"/>
    </source>
</evidence>
<evidence type="ECO:0000313" key="7">
    <source>
        <dbReference type="EMBL" id="QII81071.1"/>
    </source>
</evidence>
<keyword evidence="4 6" id="KW-1133">Transmembrane helix</keyword>
<evidence type="ECO:0000313" key="8">
    <source>
        <dbReference type="Proteomes" id="UP000501451"/>
    </source>
</evidence>
<dbReference type="EMBL" id="CP049740">
    <property type="protein sequence ID" value="QII81071.1"/>
    <property type="molecule type" value="Genomic_DNA"/>
</dbReference>
<feature type="transmembrane region" description="Helical" evidence="6">
    <location>
        <begin position="36"/>
        <end position="58"/>
    </location>
</feature>
<dbReference type="InterPro" id="IPR017039">
    <property type="entry name" value="Virul_fac_BrkB"/>
</dbReference>
<evidence type="ECO:0000256" key="6">
    <source>
        <dbReference type="SAM" id="Phobius"/>
    </source>
</evidence>
<dbReference type="RefSeq" id="WP_166160527.1">
    <property type="nucleotide sequence ID" value="NZ_CP049740.1"/>
</dbReference>
<dbReference type="Proteomes" id="UP000501451">
    <property type="component" value="Chromosome"/>
</dbReference>
<dbReference type="Pfam" id="PF03631">
    <property type="entry name" value="Virul_fac_BrkB"/>
    <property type="match status" value="1"/>
</dbReference>
<evidence type="ECO:0000256" key="5">
    <source>
        <dbReference type="ARBA" id="ARBA00023136"/>
    </source>
</evidence>
<name>A0A6G7K772_9LACT</name>
<feature type="transmembrane region" description="Helical" evidence="6">
    <location>
        <begin position="95"/>
        <end position="115"/>
    </location>
</feature>
<evidence type="ECO:0000256" key="1">
    <source>
        <dbReference type="ARBA" id="ARBA00004651"/>
    </source>
</evidence>
<evidence type="ECO:0000256" key="4">
    <source>
        <dbReference type="ARBA" id="ARBA00022989"/>
    </source>
</evidence>
<dbReference type="KEGG" id="jar:G7057_00340"/>
<feature type="transmembrane region" description="Helical" evidence="6">
    <location>
        <begin position="136"/>
        <end position="163"/>
    </location>
</feature>
<keyword evidence="8" id="KW-1185">Reference proteome</keyword>
<dbReference type="PIRSF" id="PIRSF035875">
    <property type="entry name" value="RNase_BN"/>
    <property type="match status" value="1"/>
</dbReference>
<evidence type="ECO:0000256" key="3">
    <source>
        <dbReference type="ARBA" id="ARBA00022692"/>
    </source>
</evidence>
<feature type="transmembrane region" description="Helical" evidence="6">
    <location>
        <begin position="248"/>
        <end position="276"/>
    </location>
</feature>
<keyword evidence="2" id="KW-1003">Cell membrane</keyword>